<dbReference type="Proteomes" id="UP000477070">
    <property type="component" value="Unassembled WGS sequence"/>
</dbReference>
<reference evidence="7" key="3">
    <citation type="submission" date="2018-04" db="EMBL/GenBank/DDBJ databases">
        <authorList>
            <person name="Sheh A."/>
            <person name="Shen Z."/>
            <person name="Mannion A.J."/>
            <person name="Fox J.G."/>
        </authorList>
    </citation>
    <scope>NUCLEOTIDE SEQUENCE</scope>
    <source>
        <strain evidence="7">MIT 97-6194</strain>
    </source>
</reference>
<dbReference type="GO" id="GO:0006310">
    <property type="term" value="P:DNA recombination"/>
    <property type="evidence" value="ECO:0007669"/>
    <property type="project" value="UniProtKB-KW"/>
</dbReference>
<reference evidence="6 9" key="4">
    <citation type="submission" date="2019-12" db="EMBL/GenBank/DDBJ databases">
        <title>Multi-Generational Helicobacter saguini Isolates.</title>
        <authorList>
            <person name="Mannion A."/>
            <person name="Shen Z."/>
            <person name="Fox J.G."/>
        </authorList>
    </citation>
    <scope>NUCLEOTIDE SEQUENCE [LARGE SCALE GENOMIC DNA]</scope>
    <source>
        <strain evidence="6">16-048</strain>
        <strain evidence="9">16-048 (F4)</strain>
    </source>
</reference>
<dbReference type="Gene3D" id="1.10.443.10">
    <property type="entry name" value="Intergrase catalytic core"/>
    <property type="match status" value="1"/>
</dbReference>
<gene>
    <name evidence="6" type="ORF">DCO61_02175</name>
    <name evidence="7" type="ORF">LS64_005515</name>
</gene>
<dbReference type="InterPro" id="IPR004107">
    <property type="entry name" value="Integrase_SAM-like_N"/>
</dbReference>
<evidence type="ECO:0000313" key="6">
    <source>
        <dbReference type="EMBL" id="MWV68860.1"/>
    </source>
</evidence>
<dbReference type="GO" id="GO:0003677">
    <property type="term" value="F:DNA binding"/>
    <property type="evidence" value="ECO:0007669"/>
    <property type="project" value="UniProtKB-KW"/>
</dbReference>
<organism evidence="7 8">
    <name type="scientific">Helicobacter saguini</name>
    <dbReference type="NCBI Taxonomy" id="1548018"/>
    <lineage>
        <taxon>Bacteria</taxon>
        <taxon>Pseudomonadati</taxon>
        <taxon>Campylobacterota</taxon>
        <taxon>Epsilonproteobacteria</taxon>
        <taxon>Campylobacterales</taxon>
        <taxon>Helicobacteraceae</taxon>
        <taxon>Helicobacter</taxon>
    </lineage>
</organism>
<feature type="domain" description="Tyr recombinase" evidence="5">
    <location>
        <begin position="162"/>
        <end position="400"/>
    </location>
</feature>
<reference evidence="7 8" key="2">
    <citation type="journal article" date="2016" name="Infect. Immun.">
        <title>Helicobacter saguini, a Novel Helicobacter Isolated from Cotton-Top Tamarins with Ulcerative Colitis, Has Proinflammatory Properties and Induces Typhlocolitis and Dysplasia in Gnotobiotic IL-10-/- Mice.</title>
        <authorList>
            <person name="Shen Z."/>
            <person name="Mannion A."/>
            <person name="Whary M.T."/>
            <person name="Muthupalani S."/>
            <person name="Sheh A."/>
            <person name="Feng Y."/>
            <person name="Gong G."/>
            <person name="Vandamme P."/>
            <person name="Holcombe H.R."/>
            <person name="Paster B.J."/>
            <person name="Fox J.G."/>
        </authorList>
    </citation>
    <scope>NUCLEOTIDE SEQUENCE [LARGE SCALE GENOMIC DNA]</scope>
    <source>
        <strain evidence="7 8">MIT 97-6194</strain>
    </source>
</reference>
<proteinExistence type="inferred from homology"/>
<dbReference type="STRING" id="1548018.LS64_00770"/>
<evidence type="ECO:0000256" key="4">
    <source>
        <dbReference type="ARBA" id="ARBA00023172"/>
    </source>
</evidence>
<dbReference type="Pfam" id="PF00589">
    <property type="entry name" value="Phage_integrase"/>
    <property type="match status" value="1"/>
</dbReference>
<dbReference type="Pfam" id="PF14659">
    <property type="entry name" value="Phage_int_SAM_3"/>
    <property type="match status" value="1"/>
</dbReference>
<dbReference type="PROSITE" id="PS51898">
    <property type="entry name" value="TYR_RECOMBINASE"/>
    <property type="match status" value="1"/>
</dbReference>
<protein>
    <submittedName>
        <fullName evidence="6">Tyrosine-type recombinase/integrase</fullName>
    </submittedName>
</protein>
<keyword evidence="2" id="KW-0229">DNA integration</keyword>
<evidence type="ECO:0000256" key="2">
    <source>
        <dbReference type="ARBA" id="ARBA00022908"/>
    </source>
</evidence>
<keyword evidence="8" id="KW-1185">Reference proteome</keyword>
<dbReference type="InterPro" id="IPR010998">
    <property type="entry name" value="Integrase_recombinase_N"/>
</dbReference>
<evidence type="ECO:0000313" key="9">
    <source>
        <dbReference type="Proteomes" id="UP000477070"/>
    </source>
</evidence>
<dbReference type="InterPro" id="IPR011010">
    <property type="entry name" value="DNA_brk_join_enz"/>
</dbReference>
<reference evidence="7 8" key="1">
    <citation type="journal article" date="2014" name="Genome Announc.">
        <title>Draft genome sequences of eight enterohepatic helicobacter species isolated from both laboratory and wild rodents.</title>
        <authorList>
            <person name="Sheh A."/>
            <person name="Shen Z."/>
            <person name="Fox J.G."/>
        </authorList>
    </citation>
    <scope>NUCLEOTIDE SEQUENCE [LARGE SCALE GENOMIC DNA]</scope>
    <source>
        <strain evidence="7 8">MIT 97-6194</strain>
    </source>
</reference>
<dbReference type="EMBL" id="QBIU01000001">
    <property type="protein sequence ID" value="MWV68860.1"/>
    <property type="molecule type" value="Genomic_DNA"/>
</dbReference>
<dbReference type="GO" id="GO:0015074">
    <property type="term" value="P:DNA integration"/>
    <property type="evidence" value="ECO:0007669"/>
    <property type="project" value="UniProtKB-KW"/>
</dbReference>
<dbReference type="SUPFAM" id="SSF56349">
    <property type="entry name" value="DNA breaking-rejoining enzymes"/>
    <property type="match status" value="1"/>
</dbReference>
<dbReference type="RefSeq" id="WP_034569296.1">
    <property type="nucleotide sequence ID" value="NZ_JRMP02000007.1"/>
</dbReference>
<dbReference type="Gene3D" id="1.10.150.130">
    <property type="match status" value="1"/>
</dbReference>
<dbReference type="OrthoDB" id="9775880at2"/>
<evidence type="ECO:0000256" key="3">
    <source>
        <dbReference type="ARBA" id="ARBA00023125"/>
    </source>
</evidence>
<keyword evidence="3" id="KW-0238">DNA-binding</keyword>
<dbReference type="Proteomes" id="UP000029714">
    <property type="component" value="Unassembled WGS sequence"/>
</dbReference>
<dbReference type="InterPro" id="IPR002104">
    <property type="entry name" value="Integrase_catalytic"/>
</dbReference>
<evidence type="ECO:0000313" key="8">
    <source>
        <dbReference type="Proteomes" id="UP000029714"/>
    </source>
</evidence>
<keyword evidence="4" id="KW-0233">DNA recombination</keyword>
<evidence type="ECO:0000313" key="7">
    <source>
        <dbReference type="EMBL" id="TLD94391.1"/>
    </source>
</evidence>
<dbReference type="InterPro" id="IPR050808">
    <property type="entry name" value="Phage_Integrase"/>
</dbReference>
<accession>A0A099B9K4</accession>
<comment type="caution">
    <text evidence="7">The sequence shown here is derived from an EMBL/GenBank/DDBJ whole genome shotgun (WGS) entry which is preliminary data.</text>
</comment>
<evidence type="ECO:0000259" key="5">
    <source>
        <dbReference type="PROSITE" id="PS51898"/>
    </source>
</evidence>
<dbReference type="EMBL" id="JRMP02000007">
    <property type="protein sequence ID" value="TLD94391.1"/>
    <property type="molecule type" value="Genomic_DNA"/>
</dbReference>
<comment type="similarity">
    <text evidence="1">Belongs to the 'phage' integrase family.</text>
</comment>
<dbReference type="AlphaFoldDB" id="A0A099B9K4"/>
<dbReference type="InterPro" id="IPR013762">
    <property type="entry name" value="Integrase-like_cat_sf"/>
</dbReference>
<name>A0A099B9K4_9HELI</name>
<dbReference type="PANTHER" id="PTHR30629:SF2">
    <property type="entry name" value="PROPHAGE INTEGRASE INTS-RELATED"/>
    <property type="match status" value="1"/>
</dbReference>
<evidence type="ECO:0000256" key="1">
    <source>
        <dbReference type="ARBA" id="ARBA00008857"/>
    </source>
</evidence>
<dbReference type="PANTHER" id="PTHR30629">
    <property type="entry name" value="PROPHAGE INTEGRASE"/>
    <property type="match status" value="1"/>
</dbReference>
<sequence>MITLAKIDKSVNIDLESIKARVKELKEIVKCVDFKESHLSLKEYLEKKENETNLSLESAFNKMLKLCDFRESTIKSYKDRFKNHIITYFGNANIKDVNKVERVRAWIEKMQSDKKEQRYSYTYFKLLTKILNFAMNRLRAIDSNVCRMIDFKESSYIKGVFIKNKSLSENELKALLNCDKQVKCGRFQTIHIKESLYYQIILFVVYTCLRVGNVINLRWNQVDFDKKVINIDSSEMKNKKPFELPLNSGALQILNEMQKVKCDKYVFSDKLLENRIYHRKLKELSKKIDSNGNVKKQARLLASKYNVNYSSLLSHYYGYKFKGRKFTKQTFIMTTWNFANKHLGIYPHVLRNTFSTILNSRFDIDSKYVDICLSHSNYLKGSEASYNGYNFFKHKKKVMEAWGAYVDSLKDSNKQRMKYISNDSLMVDLANNKSFVDFVNEVDSIESDNDTLSF</sequence>